<dbReference type="Proteomes" id="UP000027821">
    <property type="component" value="Unassembled WGS sequence"/>
</dbReference>
<dbReference type="OrthoDB" id="9790491at2"/>
<keyword evidence="2" id="KW-1185">Reference proteome</keyword>
<comment type="caution">
    <text evidence="1">The sequence shown here is derived from an EMBL/GenBank/DDBJ whole genome shotgun (WGS) entry which is preliminary data.</text>
</comment>
<dbReference type="AlphaFoldDB" id="A0A074KWM1"/>
<sequence length="193" mass="21385">MKKIIFLVLFFLPLIGFSQEHSVGLRLGEPLSITYKTFLDDKISIEGMIGRAGSNSGMYYRNAFDRNRPAPNSVYNGHSTYNGFSLNVRSAYHEDITAEFDITEGTLVAYGGLGIQLRSVRVDYLYATLGAPGSLLGETRTNIDLGPEGFVGSEYYFDNLPISVFAEIGLFMELVDRPGHLKLQGAIGARYMF</sequence>
<reference evidence="1 2" key="1">
    <citation type="submission" date="2014-04" db="EMBL/GenBank/DDBJ databases">
        <title>Characterization and application of a salt tolerant electro-active bacterium.</title>
        <authorList>
            <person name="Yang L."/>
            <person name="Wei S."/>
            <person name="Tay Q.X.M."/>
        </authorList>
    </citation>
    <scope>NUCLEOTIDE SEQUENCE [LARGE SCALE GENOMIC DNA]</scope>
    <source>
        <strain evidence="1 2">LY1</strain>
    </source>
</reference>
<proteinExistence type="predicted"/>
<evidence type="ECO:0008006" key="3">
    <source>
        <dbReference type="Google" id="ProtNLM"/>
    </source>
</evidence>
<gene>
    <name evidence="1" type="ORF">EL17_13465</name>
</gene>
<evidence type="ECO:0000313" key="1">
    <source>
        <dbReference type="EMBL" id="KEO73349.1"/>
    </source>
</evidence>
<dbReference type="STRING" id="1048983.EL17_13465"/>
<organism evidence="1 2">
    <name type="scientific">Anditalea andensis</name>
    <dbReference type="NCBI Taxonomy" id="1048983"/>
    <lineage>
        <taxon>Bacteria</taxon>
        <taxon>Pseudomonadati</taxon>
        <taxon>Bacteroidota</taxon>
        <taxon>Cytophagia</taxon>
        <taxon>Cytophagales</taxon>
        <taxon>Cytophagaceae</taxon>
        <taxon>Anditalea</taxon>
    </lineage>
</organism>
<name>A0A074KWM1_9BACT</name>
<dbReference type="RefSeq" id="WP_035075535.1">
    <property type="nucleotide sequence ID" value="NZ_JMIH01000022.1"/>
</dbReference>
<protein>
    <recommendedName>
        <fullName evidence="3">Outer membrane protein beta-barrel domain-containing protein</fullName>
    </recommendedName>
</protein>
<evidence type="ECO:0000313" key="2">
    <source>
        <dbReference type="Proteomes" id="UP000027821"/>
    </source>
</evidence>
<dbReference type="EMBL" id="JMIH01000022">
    <property type="protein sequence ID" value="KEO73349.1"/>
    <property type="molecule type" value="Genomic_DNA"/>
</dbReference>
<accession>A0A074KWM1</accession>